<feature type="region of interest" description="Disordered" evidence="1">
    <location>
        <begin position="81"/>
        <end position="100"/>
    </location>
</feature>
<feature type="region of interest" description="Disordered" evidence="1">
    <location>
        <begin position="131"/>
        <end position="212"/>
    </location>
</feature>
<accession>A0A6N9Q7I3</accession>
<keyword evidence="2" id="KW-0472">Membrane</keyword>
<sequence>MKQDQKMTDKLFYKGKPLKTLSTTLGIALVANLALTPFVYAEGDATGSAEPKLVEWSSEDVKKYFDANMDWNIPLVIPEGEQSEGETTNEAQSESGSSNQPVYINNGFGWDDLLLYHLIFNSGRSYSTRGWYDSRPVYDPKTNQTYKPKSYDSGKFQNKPVVNSSVRPKTTNSQGTITKRSSNKSTSTSSGSIGNKSSNLSSSSKSGGSFGG</sequence>
<dbReference type="AlphaFoldDB" id="A0A6N9Q7I3"/>
<evidence type="ECO:0000256" key="1">
    <source>
        <dbReference type="SAM" id="MobiDB-lite"/>
    </source>
</evidence>
<evidence type="ECO:0000256" key="2">
    <source>
        <dbReference type="SAM" id="Phobius"/>
    </source>
</evidence>
<feature type="compositionally biased region" description="Polar residues" evidence="1">
    <location>
        <begin position="160"/>
        <end position="175"/>
    </location>
</feature>
<reference evidence="3 4" key="1">
    <citation type="submission" date="2019-01" db="EMBL/GenBank/DDBJ databases">
        <title>Chengkuizengella sp. nov., isolated from deep-sea sediment of East Pacific Ocean.</title>
        <authorList>
            <person name="Yang J."/>
            <person name="Lai Q."/>
            <person name="Shao Z."/>
        </authorList>
    </citation>
    <scope>NUCLEOTIDE SEQUENCE [LARGE SCALE GENOMIC DNA]</scope>
    <source>
        <strain evidence="3 4">YPA3-1-1</strain>
    </source>
</reference>
<evidence type="ECO:0000313" key="4">
    <source>
        <dbReference type="Proteomes" id="UP000448943"/>
    </source>
</evidence>
<organism evidence="3 4">
    <name type="scientific">Chengkuizengella marina</name>
    <dbReference type="NCBI Taxonomy" id="2507566"/>
    <lineage>
        <taxon>Bacteria</taxon>
        <taxon>Bacillati</taxon>
        <taxon>Bacillota</taxon>
        <taxon>Bacilli</taxon>
        <taxon>Bacillales</taxon>
        <taxon>Paenibacillaceae</taxon>
        <taxon>Chengkuizengella</taxon>
    </lineage>
</organism>
<comment type="caution">
    <text evidence="3">The sequence shown here is derived from an EMBL/GenBank/DDBJ whole genome shotgun (WGS) entry which is preliminary data.</text>
</comment>
<dbReference type="OrthoDB" id="2606056at2"/>
<name>A0A6N9Q7I3_9BACL</name>
<keyword evidence="4" id="KW-1185">Reference proteome</keyword>
<protein>
    <submittedName>
        <fullName evidence="3">Uncharacterized protein</fullName>
    </submittedName>
</protein>
<dbReference type="Proteomes" id="UP000448943">
    <property type="component" value="Unassembled WGS sequence"/>
</dbReference>
<keyword evidence="2" id="KW-1133">Transmembrane helix</keyword>
<feature type="compositionally biased region" description="Low complexity" evidence="1">
    <location>
        <begin position="176"/>
        <end position="212"/>
    </location>
</feature>
<proteinExistence type="predicted"/>
<gene>
    <name evidence="3" type="ORF">ERL59_16715</name>
</gene>
<evidence type="ECO:0000313" key="3">
    <source>
        <dbReference type="EMBL" id="NBI30594.1"/>
    </source>
</evidence>
<dbReference type="RefSeq" id="WP_160647407.1">
    <property type="nucleotide sequence ID" value="NZ_SIJB01000033.1"/>
</dbReference>
<feature type="transmembrane region" description="Helical" evidence="2">
    <location>
        <begin position="21"/>
        <end position="40"/>
    </location>
</feature>
<keyword evidence="2" id="KW-0812">Transmembrane</keyword>
<feature type="compositionally biased region" description="Polar residues" evidence="1">
    <location>
        <begin position="85"/>
        <end position="100"/>
    </location>
</feature>
<dbReference type="EMBL" id="SIJB01000033">
    <property type="protein sequence ID" value="NBI30594.1"/>
    <property type="molecule type" value="Genomic_DNA"/>
</dbReference>